<dbReference type="InterPro" id="IPR005929">
    <property type="entry name" value="Ribulokinase"/>
</dbReference>
<dbReference type="EMBL" id="JBHUMX010000030">
    <property type="protein sequence ID" value="MFD2628930.1"/>
    <property type="molecule type" value="Genomic_DNA"/>
</dbReference>
<dbReference type="PIRSF" id="PIRSF000538">
    <property type="entry name" value="GlpK"/>
    <property type="match status" value="1"/>
</dbReference>
<dbReference type="Proteomes" id="UP001597451">
    <property type="component" value="Unassembled WGS sequence"/>
</dbReference>
<dbReference type="EC" id="2.7.1.16" evidence="7"/>
<keyword evidence="1 7" id="KW-0808">Transferase</keyword>
<evidence type="ECO:0000313" key="11">
    <source>
        <dbReference type="Proteomes" id="UP001597451"/>
    </source>
</evidence>
<name>A0ABW5Q089_9BACI</name>
<keyword evidence="4 7" id="KW-0067">ATP-binding</keyword>
<evidence type="ECO:0000313" key="10">
    <source>
        <dbReference type="EMBL" id="MFD2628930.1"/>
    </source>
</evidence>
<evidence type="ECO:0000256" key="3">
    <source>
        <dbReference type="ARBA" id="ARBA00022777"/>
    </source>
</evidence>
<comment type="similarity">
    <text evidence="7">Belongs to the ribulokinase family.</text>
</comment>
<dbReference type="Pfam" id="PF00370">
    <property type="entry name" value="FGGY_N"/>
    <property type="match status" value="1"/>
</dbReference>
<dbReference type="NCBIfam" id="NF003154">
    <property type="entry name" value="PRK04123.1"/>
    <property type="match status" value="1"/>
</dbReference>
<keyword evidence="3 7" id="KW-0418">Kinase</keyword>
<feature type="domain" description="Carbohydrate kinase FGGY C-terminal" evidence="9">
    <location>
        <begin position="285"/>
        <end position="481"/>
    </location>
</feature>
<dbReference type="InterPro" id="IPR018484">
    <property type="entry name" value="FGGY_N"/>
</dbReference>
<evidence type="ECO:0000256" key="1">
    <source>
        <dbReference type="ARBA" id="ARBA00022679"/>
    </source>
</evidence>
<dbReference type="GO" id="GO:0008741">
    <property type="term" value="F:ribulokinase activity"/>
    <property type="evidence" value="ECO:0007669"/>
    <property type="project" value="UniProtKB-EC"/>
</dbReference>
<dbReference type="PANTHER" id="PTHR43435">
    <property type="entry name" value="RIBULOKINASE"/>
    <property type="match status" value="1"/>
</dbReference>
<comment type="catalytic activity">
    <reaction evidence="7">
        <text>L-ribulose + ATP = L-ribulose 5-phosphate + ADP + H(+)</text>
        <dbReference type="Rhea" id="RHEA:22072"/>
        <dbReference type="ChEBI" id="CHEBI:15378"/>
        <dbReference type="ChEBI" id="CHEBI:16880"/>
        <dbReference type="ChEBI" id="CHEBI:30616"/>
        <dbReference type="ChEBI" id="CHEBI:58226"/>
        <dbReference type="ChEBI" id="CHEBI:456216"/>
        <dbReference type="EC" id="2.7.1.16"/>
    </reaction>
</comment>
<dbReference type="PANTHER" id="PTHR43435:SF4">
    <property type="entry name" value="FGGY CARBOHYDRATE KINASE DOMAIN-CONTAINING PROTEIN"/>
    <property type="match status" value="1"/>
</dbReference>
<dbReference type="InterPro" id="IPR000577">
    <property type="entry name" value="Carb_kinase_FGGY"/>
</dbReference>
<evidence type="ECO:0000256" key="2">
    <source>
        <dbReference type="ARBA" id="ARBA00022741"/>
    </source>
</evidence>
<evidence type="ECO:0000256" key="4">
    <source>
        <dbReference type="ARBA" id="ARBA00022840"/>
    </source>
</evidence>
<feature type="domain" description="Carbohydrate kinase FGGY N-terminal" evidence="8">
    <location>
        <begin position="3"/>
        <end position="275"/>
    </location>
</feature>
<evidence type="ECO:0000256" key="7">
    <source>
        <dbReference type="HAMAP-Rule" id="MF_00520"/>
    </source>
</evidence>
<dbReference type="InterPro" id="IPR043129">
    <property type="entry name" value="ATPase_NBD"/>
</dbReference>
<gene>
    <name evidence="7" type="primary">araB</name>
    <name evidence="10" type="ORF">ACFSUN_09085</name>
</gene>
<keyword evidence="6 7" id="KW-0119">Carbohydrate metabolism</keyword>
<organism evidence="10 11">
    <name type="scientific">Oceanobacillus kapialis</name>
    <dbReference type="NCBI Taxonomy" id="481353"/>
    <lineage>
        <taxon>Bacteria</taxon>
        <taxon>Bacillati</taxon>
        <taxon>Bacillota</taxon>
        <taxon>Bacilli</taxon>
        <taxon>Bacillales</taxon>
        <taxon>Bacillaceae</taxon>
        <taxon>Oceanobacillus</taxon>
    </lineage>
</organism>
<comment type="catalytic activity">
    <reaction evidence="7">
        <text>D-ribulose + ATP = D-ribulose 5-phosphate + ADP + H(+)</text>
        <dbReference type="Rhea" id="RHEA:17601"/>
        <dbReference type="ChEBI" id="CHEBI:15378"/>
        <dbReference type="ChEBI" id="CHEBI:17173"/>
        <dbReference type="ChEBI" id="CHEBI:30616"/>
        <dbReference type="ChEBI" id="CHEBI:58121"/>
        <dbReference type="ChEBI" id="CHEBI:456216"/>
        <dbReference type="EC" id="2.7.1.16"/>
    </reaction>
</comment>
<evidence type="ECO:0000259" key="9">
    <source>
        <dbReference type="Pfam" id="PF02782"/>
    </source>
</evidence>
<comment type="caution">
    <text evidence="10">The sequence shown here is derived from an EMBL/GenBank/DDBJ whole genome shotgun (WGS) entry which is preliminary data.</text>
</comment>
<dbReference type="Gene3D" id="3.30.420.40">
    <property type="match status" value="2"/>
</dbReference>
<keyword evidence="2 7" id="KW-0547">Nucleotide-binding</keyword>
<dbReference type="CDD" id="cd07781">
    <property type="entry name" value="ASKHA_NBD_FGGY_L-RBK"/>
    <property type="match status" value="1"/>
</dbReference>
<keyword evidence="5 7" id="KW-0054">Arabinose catabolism</keyword>
<evidence type="ECO:0000256" key="5">
    <source>
        <dbReference type="ARBA" id="ARBA00022935"/>
    </source>
</evidence>
<accession>A0ABW5Q089</accession>
<protein>
    <recommendedName>
        <fullName evidence="7">Ribulokinase</fullName>
        <ecNumber evidence="7">2.7.1.16</ecNumber>
    </recommendedName>
</protein>
<reference evidence="11" key="1">
    <citation type="journal article" date="2019" name="Int. J. Syst. Evol. Microbiol.">
        <title>The Global Catalogue of Microorganisms (GCM) 10K type strain sequencing project: providing services to taxonomists for standard genome sequencing and annotation.</title>
        <authorList>
            <consortium name="The Broad Institute Genomics Platform"/>
            <consortium name="The Broad Institute Genome Sequencing Center for Infectious Disease"/>
            <person name="Wu L."/>
            <person name="Ma J."/>
        </authorList>
    </citation>
    <scope>NUCLEOTIDE SEQUENCE [LARGE SCALE GENOMIC DNA]</scope>
    <source>
        <strain evidence="11">TISTR 1858</strain>
    </source>
</reference>
<proteinExistence type="inferred from homology"/>
<keyword evidence="11" id="KW-1185">Reference proteome</keyword>
<evidence type="ECO:0000256" key="6">
    <source>
        <dbReference type="ARBA" id="ARBA00023277"/>
    </source>
</evidence>
<sequence>MTYSIGLDFGTASGRVLIMDTESGEIVATTVIEYKSGTIEQELHGNALPNSFALQDAFDYLDVLKQGIPQTLQEAGINPQDIVGLGVDFTSSTLVPVDENLNPLNGQEEYKHNPHAYTKLWKHHGANDEAMDIFNIATTNRQRWLGNYGFNVSSEWAIPKVLEIKNKAPETLEQIAYIMEAGDWVVSKLINENVRSNCARGFKTFWDEENGFYYDFYEKIDKELPAIISSRLEGRLVKIGETAGTLTKEMSELIGLPEGLPVAPAIVDAHSGILGVGARKKNQLTMIMGTSTCHIMLHEEQMKIPGISGSVKDSIIPGLYAYEAGQSAVGDLFGYAASQAPKEYVEEAERENISIFELLERKASEKEVGESGLIALDWHNGNRSILSDSNLSGVIVGQTLHTKTEDIYRAYMEATAFGTKLIMSSYQDWGMDVDEVFACGGLPQKSELLIQIYADILNKPIHVSASDYASGVGAAILGAVAGNTHESMDETISKMKQPFLRTVQPIPENVKKYEKLYDMYQTLHDQFGFKKLAFMMKDLKKLANKESILEEAF</sequence>
<comment type="pathway">
    <text evidence="7">Carbohydrate degradation; L-arabinose degradation via L-ribulose; D-xylulose 5-phosphate from L-arabinose (bacterial route): step 2/3.</text>
</comment>
<dbReference type="RefSeq" id="WP_379561692.1">
    <property type="nucleotide sequence ID" value="NZ_JBHUMX010000030.1"/>
</dbReference>
<dbReference type="Pfam" id="PF02782">
    <property type="entry name" value="FGGY_C"/>
    <property type="match status" value="1"/>
</dbReference>
<evidence type="ECO:0000259" key="8">
    <source>
        <dbReference type="Pfam" id="PF00370"/>
    </source>
</evidence>
<dbReference type="SUPFAM" id="SSF53067">
    <property type="entry name" value="Actin-like ATPase domain"/>
    <property type="match status" value="2"/>
</dbReference>
<dbReference type="HAMAP" id="MF_00520">
    <property type="entry name" value="Ribulokinase"/>
    <property type="match status" value="1"/>
</dbReference>
<dbReference type="InterPro" id="IPR018485">
    <property type="entry name" value="FGGY_C"/>
</dbReference>